<sequence>MSKSSVAPRPAAAASDQDFHYEHWTPRFNPWVITFTVTLATFMEALDSSIANVALPHIAGSLGASQDEATWVLTSYLVSNAIVLPISGWISNRIGRKRFYMACVAAFTLFSFFCGLAPTLTWLVIFRVIQGAAGGGLQPSERAILADTFPPEKRGLAFSLYGMAVVLAPAIGPTIGGWITDNYTWRWIFFLNIPVGILSLLLTSRIVEDPPYLKRKLARLKESVDGIGLGLLALCIGAAQIVFDKGQQDDWFGSHFIVGCTIVAVVCLVLFLYRESTVEHPIVDLKLYRTRNFAMTQIVMLLIGAALYSTTVMIPQFLQVLMGYTATQAGLALSIGGVVLMILFPIMGFLGQKMDPRLMITLGFAVLTFGIWRIGDLNLNISFDTALSWRAVMVLGMPMLFVPISVMSYVGIPQEKNNEVSGLTALARNIGGSVGISFVTTLITRRTQVHENYLAAQVNPSSAQYQSLAQGMQGFLAQAGAGTGNAAHAAAAQIYDIMKQQAAALAYVDTIHVLVLLTACLIPIGYLMKKPRYRKRP</sequence>
<evidence type="ECO:0000256" key="1">
    <source>
        <dbReference type="ARBA" id="ARBA00004651"/>
    </source>
</evidence>
<feature type="transmembrane region" description="Helical" evidence="7">
    <location>
        <begin position="185"/>
        <end position="203"/>
    </location>
</feature>
<dbReference type="AlphaFoldDB" id="A0A7V5CS59"/>
<comment type="caution">
    <text evidence="9">The sequence shown here is derived from an EMBL/GenBank/DDBJ whole genome shotgun (WGS) entry which is preliminary data.</text>
</comment>
<dbReference type="PRINTS" id="PR01036">
    <property type="entry name" value="TCRTETB"/>
</dbReference>
<evidence type="ECO:0000256" key="4">
    <source>
        <dbReference type="ARBA" id="ARBA00022692"/>
    </source>
</evidence>
<dbReference type="Gene3D" id="1.20.1720.10">
    <property type="entry name" value="Multidrug resistance protein D"/>
    <property type="match status" value="1"/>
</dbReference>
<reference evidence="9" key="1">
    <citation type="journal article" date="2020" name="mSystems">
        <title>Genome- and Community-Level Interaction Insights into Carbon Utilization and Element Cycling Functions of Hydrothermarchaeota in Hydrothermal Sediment.</title>
        <authorList>
            <person name="Zhou Z."/>
            <person name="Liu Y."/>
            <person name="Xu W."/>
            <person name="Pan J."/>
            <person name="Luo Z.H."/>
            <person name="Li M."/>
        </authorList>
    </citation>
    <scope>NUCLEOTIDE SEQUENCE [LARGE SCALE GENOMIC DNA]</scope>
    <source>
        <strain evidence="9">SpSt-855</strain>
    </source>
</reference>
<evidence type="ECO:0000256" key="5">
    <source>
        <dbReference type="ARBA" id="ARBA00022989"/>
    </source>
</evidence>
<evidence type="ECO:0000256" key="6">
    <source>
        <dbReference type="ARBA" id="ARBA00023136"/>
    </source>
</evidence>
<dbReference type="InterPro" id="IPR020846">
    <property type="entry name" value="MFS_dom"/>
</dbReference>
<dbReference type="Gene3D" id="1.20.1250.20">
    <property type="entry name" value="MFS general substrate transporter like domains"/>
    <property type="match status" value="1"/>
</dbReference>
<feature type="transmembrane region" description="Helical" evidence="7">
    <location>
        <begin position="422"/>
        <end position="443"/>
    </location>
</feature>
<feature type="domain" description="Major facilitator superfamily (MFS) profile" evidence="8">
    <location>
        <begin position="33"/>
        <end position="521"/>
    </location>
</feature>
<evidence type="ECO:0000313" key="9">
    <source>
        <dbReference type="EMBL" id="HGY93433.1"/>
    </source>
</evidence>
<dbReference type="CDD" id="cd17503">
    <property type="entry name" value="MFS_LmrB_MDR_like"/>
    <property type="match status" value="1"/>
</dbReference>
<keyword evidence="4 7" id="KW-0812">Transmembrane</keyword>
<feature type="transmembrane region" description="Helical" evidence="7">
    <location>
        <begin position="294"/>
        <end position="318"/>
    </location>
</feature>
<feature type="transmembrane region" description="Helical" evidence="7">
    <location>
        <begin position="99"/>
        <end position="118"/>
    </location>
</feature>
<dbReference type="SUPFAM" id="SSF103473">
    <property type="entry name" value="MFS general substrate transporter"/>
    <property type="match status" value="1"/>
</dbReference>
<feature type="transmembrane region" description="Helical" evidence="7">
    <location>
        <begin position="330"/>
        <end position="351"/>
    </location>
</feature>
<protein>
    <submittedName>
        <fullName evidence="9">DHA2 family efflux MFS transporter permease subunit</fullName>
    </submittedName>
</protein>
<dbReference type="InterPro" id="IPR011701">
    <property type="entry name" value="MFS"/>
</dbReference>
<comment type="subcellular location">
    <subcellularLocation>
        <location evidence="1">Cell membrane</location>
        <topology evidence="1">Multi-pass membrane protein</topology>
    </subcellularLocation>
</comment>
<feature type="transmembrane region" description="Helical" evidence="7">
    <location>
        <begin position="387"/>
        <end position="410"/>
    </location>
</feature>
<gene>
    <name evidence="9" type="ORF">ENW50_01900</name>
</gene>
<dbReference type="PANTHER" id="PTHR23501">
    <property type="entry name" value="MAJOR FACILITATOR SUPERFAMILY"/>
    <property type="match status" value="1"/>
</dbReference>
<feature type="transmembrane region" description="Helical" evidence="7">
    <location>
        <begin position="255"/>
        <end position="273"/>
    </location>
</feature>
<proteinExistence type="predicted"/>
<dbReference type="InterPro" id="IPR004638">
    <property type="entry name" value="EmrB-like"/>
</dbReference>
<keyword evidence="3" id="KW-1003">Cell membrane</keyword>
<feature type="transmembrane region" description="Helical" evidence="7">
    <location>
        <begin position="504"/>
        <end position="528"/>
    </location>
</feature>
<dbReference type="InterPro" id="IPR036259">
    <property type="entry name" value="MFS_trans_sf"/>
</dbReference>
<dbReference type="Pfam" id="PF07690">
    <property type="entry name" value="MFS_1"/>
    <property type="match status" value="1"/>
</dbReference>
<dbReference type="GO" id="GO:0005886">
    <property type="term" value="C:plasma membrane"/>
    <property type="evidence" value="ECO:0007669"/>
    <property type="project" value="UniProtKB-SubCell"/>
</dbReference>
<dbReference type="NCBIfam" id="TIGR00711">
    <property type="entry name" value="efflux_EmrB"/>
    <property type="match status" value="1"/>
</dbReference>
<accession>A0A7V5CS59</accession>
<feature type="transmembrane region" description="Helical" evidence="7">
    <location>
        <begin position="69"/>
        <end position="87"/>
    </location>
</feature>
<keyword evidence="5 7" id="KW-1133">Transmembrane helix</keyword>
<keyword evidence="2" id="KW-0813">Transport</keyword>
<name>A0A7V5CS59_9BACT</name>
<evidence type="ECO:0000256" key="2">
    <source>
        <dbReference type="ARBA" id="ARBA00022448"/>
    </source>
</evidence>
<evidence type="ECO:0000256" key="3">
    <source>
        <dbReference type="ARBA" id="ARBA00022475"/>
    </source>
</evidence>
<dbReference type="GO" id="GO:0022857">
    <property type="term" value="F:transmembrane transporter activity"/>
    <property type="evidence" value="ECO:0007669"/>
    <property type="project" value="InterPro"/>
</dbReference>
<evidence type="ECO:0000259" key="8">
    <source>
        <dbReference type="PROSITE" id="PS50850"/>
    </source>
</evidence>
<feature type="transmembrane region" description="Helical" evidence="7">
    <location>
        <begin position="358"/>
        <end position="375"/>
    </location>
</feature>
<feature type="transmembrane region" description="Helical" evidence="7">
    <location>
        <begin position="156"/>
        <end position="179"/>
    </location>
</feature>
<keyword evidence="6 7" id="KW-0472">Membrane</keyword>
<evidence type="ECO:0000256" key="7">
    <source>
        <dbReference type="SAM" id="Phobius"/>
    </source>
</evidence>
<dbReference type="EMBL" id="DTKL01000015">
    <property type="protein sequence ID" value="HGY93433.1"/>
    <property type="molecule type" value="Genomic_DNA"/>
</dbReference>
<dbReference type="PANTHER" id="PTHR23501:SF174">
    <property type="entry name" value="MULTIDRUG EXPORT PROTEIN EMRB-RELATED"/>
    <property type="match status" value="1"/>
</dbReference>
<organism evidence="9">
    <name type="scientific">Acidobacterium capsulatum</name>
    <dbReference type="NCBI Taxonomy" id="33075"/>
    <lineage>
        <taxon>Bacteria</taxon>
        <taxon>Pseudomonadati</taxon>
        <taxon>Acidobacteriota</taxon>
        <taxon>Terriglobia</taxon>
        <taxon>Terriglobales</taxon>
        <taxon>Acidobacteriaceae</taxon>
        <taxon>Acidobacterium</taxon>
    </lineage>
</organism>
<dbReference type="PROSITE" id="PS50850">
    <property type="entry name" value="MFS"/>
    <property type="match status" value="1"/>
</dbReference>